<evidence type="ECO:0000313" key="2">
    <source>
        <dbReference type="Proteomes" id="UP000236370"/>
    </source>
</evidence>
<evidence type="ECO:0000313" key="1">
    <source>
        <dbReference type="EMBL" id="PNI23665.1"/>
    </source>
</evidence>
<name>A0A2J8JLL2_PANTR</name>
<reference evidence="1 2" key="1">
    <citation type="submission" date="2017-12" db="EMBL/GenBank/DDBJ databases">
        <title>High-resolution comparative analysis of great ape genomes.</title>
        <authorList>
            <person name="Pollen A."/>
            <person name="Hastie A."/>
            <person name="Hormozdiari F."/>
            <person name="Dougherty M."/>
            <person name="Liu R."/>
            <person name="Chaisson M."/>
            <person name="Hoppe E."/>
            <person name="Hill C."/>
            <person name="Pang A."/>
            <person name="Hillier L."/>
            <person name="Baker C."/>
            <person name="Armstrong J."/>
            <person name="Shendure J."/>
            <person name="Paten B."/>
            <person name="Wilson R."/>
            <person name="Chao H."/>
            <person name="Schneider V."/>
            <person name="Ventura M."/>
            <person name="Kronenberg Z."/>
            <person name="Murali S."/>
            <person name="Gordon D."/>
            <person name="Cantsilieris S."/>
            <person name="Munson K."/>
            <person name="Nelson B."/>
            <person name="Raja A."/>
            <person name="Underwood J."/>
            <person name="Diekhans M."/>
            <person name="Fiddes I."/>
            <person name="Haussler D."/>
            <person name="Eichler E."/>
        </authorList>
    </citation>
    <scope>NUCLEOTIDE SEQUENCE [LARGE SCALE GENOMIC DNA]</scope>
    <source>
        <strain evidence="1">Yerkes chimp pedigree #C0471</strain>
    </source>
</reference>
<gene>
    <name evidence="1" type="ORF">CK820_G0046300</name>
</gene>
<proteinExistence type="predicted"/>
<sequence length="36" mass="4034">MLPPKHLSATKPKKSWAPNLYELDSDLTKEPDVIIG</sequence>
<comment type="caution">
    <text evidence="1">The sequence shown here is derived from an EMBL/GenBank/DDBJ whole genome shotgun (WGS) entry which is preliminary data.</text>
</comment>
<dbReference type="Proteomes" id="UP000236370">
    <property type="component" value="Unassembled WGS sequence"/>
</dbReference>
<accession>A0A2J8JLL2</accession>
<feature type="non-terminal residue" evidence="1">
    <location>
        <position position="36"/>
    </location>
</feature>
<organism evidence="1 2">
    <name type="scientific">Pan troglodytes</name>
    <name type="common">Chimpanzee</name>
    <dbReference type="NCBI Taxonomy" id="9598"/>
    <lineage>
        <taxon>Eukaryota</taxon>
        <taxon>Metazoa</taxon>
        <taxon>Chordata</taxon>
        <taxon>Craniata</taxon>
        <taxon>Vertebrata</taxon>
        <taxon>Euteleostomi</taxon>
        <taxon>Mammalia</taxon>
        <taxon>Eutheria</taxon>
        <taxon>Euarchontoglires</taxon>
        <taxon>Primates</taxon>
        <taxon>Haplorrhini</taxon>
        <taxon>Catarrhini</taxon>
        <taxon>Hominidae</taxon>
        <taxon>Pan</taxon>
    </lineage>
</organism>
<dbReference type="AlphaFoldDB" id="A0A2J8JLL2"/>
<dbReference type="EMBL" id="NBAG03000445">
    <property type="protein sequence ID" value="PNI23665.1"/>
    <property type="molecule type" value="Genomic_DNA"/>
</dbReference>
<protein>
    <submittedName>
        <fullName evidence="1">PEG3 isoform 10</fullName>
    </submittedName>
</protein>